<reference evidence="1" key="1">
    <citation type="journal article" date="2022" name="bioRxiv">
        <title>Sequencing and chromosome-scale assembly of the giantPleurodeles waltlgenome.</title>
        <authorList>
            <person name="Brown T."/>
            <person name="Elewa A."/>
            <person name="Iarovenko S."/>
            <person name="Subramanian E."/>
            <person name="Araus A.J."/>
            <person name="Petzold A."/>
            <person name="Susuki M."/>
            <person name="Suzuki K.-i.T."/>
            <person name="Hayashi T."/>
            <person name="Toyoda A."/>
            <person name="Oliveira C."/>
            <person name="Osipova E."/>
            <person name="Leigh N.D."/>
            <person name="Simon A."/>
            <person name="Yun M.H."/>
        </authorList>
    </citation>
    <scope>NUCLEOTIDE SEQUENCE</scope>
    <source>
        <strain evidence="1">20211129_DDA</strain>
        <tissue evidence="1">Liver</tissue>
    </source>
</reference>
<evidence type="ECO:0000313" key="2">
    <source>
        <dbReference type="Proteomes" id="UP001066276"/>
    </source>
</evidence>
<proteinExistence type="predicted"/>
<evidence type="ECO:0000313" key="1">
    <source>
        <dbReference type="EMBL" id="KAJ1157719.1"/>
    </source>
</evidence>
<organism evidence="1 2">
    <name type="scientific">Pleurodeles waltl</name>
    <name type="common">Iberian ribbed newt</name>
    <dbReference type="NCBI Taxonomy" id="8319"/>
    <lineage>
        <taxon>Eukaryota</taxon>
        <taxon>Metazoa</taxon>
        <taxon>Chordata</taxon>
        <taxon>Craniata</taxon>
        <taxon>Vertebrata</taxon>
        <taxon>Euteleostomi</taxon>
        <taxon>Amphibia</taxon>
        <taxon>Batrachia</taxon>
        <taxon>Caudata</taxon>
        <taxon>Salamandroidea</taxon>
        <taxon>Salamandridae</taxon>
        <taxon>Pleurodelinae</taxon>
        <taxon>Pleurodeles</taxon>
    </lineage>
</organism>
<name>A0AAV7RZL2_PLEWA</name>
<keyword evidence="2" id="KW-1185">Reference proteome</keyword>
<dbReference type="AlphaFoldDB" id="A0AAV7RZL2"/>
<gene>
    <name evidence="1" type="ORF">NDU88_010419</name>
</gene>
<sequence>MSERTASRIKREKNGCADYRLEPLLQPGRTMMVPDNCLKRIYGGKELVPYNAHRDHGYNMEVGQMEAEMVG</sequence>
<comment type="caution">
    <text evidence="1">The sequence shown here is derived from an EMBL/GenBank/DDBJ whole genome shotgun (WGS) entry which is preliminary data.</text>
</comment>
<accession>A0AAV7RZL2</accession>
<protein>
    <submittedName>
        <fullName evidence="1">Uncharacterized protein</fullName>
    </submittedName>
</protein>
<dbReference type="Proteomes" id="UP001066276">
    <property type="component" value="Chromosome 5"/>
</dbReference>
<dbReference type="EMBL" id="JANPWB010000009">
    <property type="protein sequence ID" value="KAJ1157719.1"/>
    <property type="molecule type" value="Genomic_DNA"/>
</dbReference>